<accession>A0A382HQI5</accession>
<dbReference type="EMBL" id="UINC01062747">
    <property type="protein sequence ID" value="SVB89654.1"/>
    <property type="molecule type" value="Genomic_DNA"/>
</dbReference>
<dbReference type="CDD" id="cd05246">
    <property type="entry name" value="dTDP_GD_SDR_e"/>
    <property type="match status" value="1"/>
</dbReference>
<evidence type="ECO:0000256" key="2">
    <source>
        <dbReference type="ARBA" id="ARBA00023027"/>
    </source>
</evidence>
<dbReference type="Gene3D" id="3.40.50.720">
    <property type="entry name" value="NAD(P)-binding Rossmann-like Domain"/>
    <property type="match status" value="1"/>
</dbReference>
<sequence>MKKIIVTGGLGFIGSNLIKILLKKDFFIINIDRVSYASSFYNTREFIKSNNYKFIKCNINNSKRLFSIFKKFKPEGIFNLAAETHVDRSIDGPHPFIINNINGTFSLLECFRKYSKIKKNSKLIHISTDEVYGDVLKGRSHENHPYKPSSPYAASKASSDHLVFSYVKTFNLNCIITNCSNNYGPRQHPEKLIPKLIYNILNNKPLPIYGNGKNYREWIYVDDHCEALIKVLKKGKKGEFYNIGSNINLNNIEISNSLLKIAKKTINVGNKVKIKFVKDRPGHDIRYALNSNKIKKKIGWKPKTKFVEGIKNTFIWYLDNHEYYKNISKKNIINRLGNKID</sequence>
<evidence type="ECO:0000259" key="4">
    <source>
        <dbReference type="Pfam" id="PF16363"/>
    </source>
</evidence>
<dbReference type="SUPFAM" id="SSF51735">
    <property type="entry name" value="NAD(P)-binding Rossmann-fold domains"/>
    <property type="match status" value="1"/>
</dbReference>
<evidence type="ECO:0000256" key="3">
    <source>
        <dbReference type="ARBA" id="ARBA00023239"/>
    </source>
</evidence>
<protein>
    <recommendedName>
        <fullName evidence="4">NAD(P)-binding domain-containing protein</fullName>
    </recommendedName>
</protein>
<organism evidence="5">
    <name type="scientific">marine metagenome</name>
    <dbReference type="NCBI Taxonomy" id="408172"/>
    <lineage>
        <taxon>unclassified sequences</taxon>
        <taxon>metagenomes</taxon>
        <taxon>ecological metagenomes</taxon>
    </lineage>
</organism>
<dbReference type="GO" id="GO:0009225">
    <property type="term" value="P:nucleotide-sugar metabolic process"/>
    <property type="evidence" value="ECO:0007669"/>
    <property type="project" value="InterPro"/>
</dbReference>
<evidence type="ECO:0000256" key="1">
    <source>
        <dbReference type="ARBA" id="ARBA00001911"/>
    </source>
</evidence>
<dbReference type="GO" id="GO:0008460">
    <property type="term" value="F:dTDP-glucose 4,6-dehydratase activity"/>
    <property type="evidence" value="ECO:0007669"/>
    <property type="project" value="InterPro"/>
</dbReference>
<gene>
    <name evidence="5" type="ORF">METZ01_LOCUS242508</name>
</gene>
<dbReference type="PANTHER" id="PTHR43000">
    <property type="entry name" value="DTDP-D-GLUCOSE 4,6-DEHYDRATASE-RELATED"/>
    <property type="match status" value="1"/>
</dbReference>
<feature type="domain" description="NAD(P)-binding" evidence="4">
    <location>
        <begin position="5"/>
        <end position="313"/>
    </location>
</feature>
<keyword evidence="3" id="KW-0456">Lyase</keyword>
<dbReference type="InterPro" id="IPR036291">
    <property type="entry name" value="NAD(P)-bd_dom_sf"/>
</dbReference>
<dbReference type="Gene3D" id="3.90.25.10">
    <property type="entry name" value="UDP-galactose 4-epimerase, domain 1"/>
    <property type="match status" value="1"/>
</dbReference>
<comment type="cofactor">
    <cofactor evidence="1">
        <name>NAD(+)</name>
        <dbReference type="ChEBI" id="CHEBI:57540"/>
    </cofactor>
</comment>
<dbReference type="AlphaFoldDB" id="A0A382HQI5"/>
<dbReference type="NCBIfam" id="TIGR01181">
    <property type="entry name" value="dTDP_gluc_dehyt"/>
    <property type="match status" value="1"/>
</dbReference>
<name>A0A382HQI5_9ZZZZ</name>
<reference evidence="5" key="1">
    <citation type="submission" date="2018-05" db="EMBL/GenBank/DDBJ databases">
        <authorList>
            <person name="Lanie J.A."/>
            <person name="Ng W.-L."/>
            <person name="Kazmierczak K.M."/>
            <person name="Andrzejewski T.M."/>
            <person name="Davidsen T.M."/>
            <person name="Wayne K.J."/>
            <person name="Tettelin H."/>
            <person name="Glass J.I."/>
            <person name="Rusch D."/>
            <person name="Podicherti R."/>
            <person name="Tsui H.-C.T."/>
            <person name="Winkler M.E."/>
        </authorList>
    </citation>
    <scope>NUCLEOTIDE SEQUENCE</scope>
</reference>
<dbReference type="InterPro" id="IPR005888">
    <property type="entry name" value="dTDP_Gluc_deHydtase"/>
</dbReference>
<keyword evidence="2" id="KW-0520">NAD</keyword>
<dbReference type="InterPro" id="IPR016040">
    <property type="entry name" value="NAD(P)-bd_dom"/>
</dbReference>
<proteinExistence type="predicted"/>
<dbReference type="Pfam" id="PF16363">
    <property type="entry name" value="GDP_Man_Dehyd"/>
    <property type="match status" value="1"/>
</dbReference>
<evidence type="ECO:0000313" key="5">
    <source>
        <dbReference type="EMBL" id="SVB89654.1"/>
    </source>
</evidence>